<accession>A0A7W1WT32</accession>
<keyword evidence="1" id="KW-0812">Transmembrane</keyword>
<gene>
    <name evidence="2" type="ORF">H1191_14615</name>
</gene>
<keyword evidence="3" id="KW-1185">Reference proteome</keyword>
<organism evidence="2 3">
    <name type="scientific">Paenactinomyces guangxiensis</name>
    <dbReference type="NCBI Taxonomy" id="1490290"/>
    <lineage>
        <taxon>Bacteria</taxon>
        <taxon>Bacillati</taxon>
        <taxon>Bacillota</taxon>
        <taxon>Bacilli</taxon>
        <taxon>Bacillales</taxon>
        <taxon>Thermoactinomycetaceae</taxon>
        <taxon>Paenactinomyces</taxon>
    </lineage>
</organism>
<evidence type="ECO:0000256" key="1">
    <source>
        <dbReference type="SAM" id="Phobius"/>
    </source>
</evidence>
<dbReference type="Proteomes" id="UP000535491">
    <property type="component" value="Unassembled WGS sequence"/>
</dbReference>
<feature type="transmembrane region" description="Helical" evidence="1">
    <location>
        <begin position="55"/>
        <end position="72"/>
    </location>
</feature>
<evidence type="ECO:0000313" key="3">
    <source>
        <dbReference type="Proteomes" id="UP000535491"/>
    </source>
</evidence>
<sequence length="101" mass="11889">MQLFYILVIVLFLGFGIYYLFFGNSPAVAVHFLLIALYFFVTLFEFRRKPFSRNVYLLVILLLIADGIANLFIFRTSLLSGIVSIFFAFIAWQTYQRLKKR</sequence>
<keyword evidence="1" id="KW-1133">Transmembrane helix</keyword>
<keyword evidence="1" id="KW-0472">Membrane</keyword>
<evidence type="ECO:0000313" key="2">
    <source>
        <dbReference type="EMBL" id="MBA4495534.1"/>
    </source>
</evidence>
<dbReference type="AlphaFoldDB" id="A0A7W1WT32"/>
<name>A0A7W1WT32_9BACL</name>
<feature type="transmembrane region" description="Helical" evidence="1">
    <location>
        <begin position="78"/>
        <end position="95"/>
    </location>
</feature>
<proteinExistence type="predicted"/>
<protein>
    <submittedName>
        <fullName evidence="2">Uncharacterized protein</fullName>
    </submittedName>
</protein>
<feature type="transmembrane region" description="Helical" evidence="1">
    <location>
        <begin position="5"/>
        <end position="22"/>
    </location>
</feature>
<reference evidence="2 3" key="1">
    <citation type="submission" date="2020-07" db="EMBL/GenBank/DDBJ databases">
        <authorList>
            <person name="Feng H."/>
        </authorList>
    </citation>
    <scope>NUCLEOTIDE SEQUENCE [LARGE SCALE GENOMIC DNA]</scope>
    <source>
        <strain evidence="3">s-10</strain>
    </source>
</reference>
<feature type="transmembrane region" description="Helical" evidence="1">
    <location>
        <begin position="28"/>
        <end position="46"/>
    </location>
</feature>
<dbReference type="RefSeq" id="WP_181753082.1">
    <property type="nucleotide sequence ID" value="NZ_JACEIQ010000016.1"/>
</dbReference>
<dbReference type="EMBL" id="JACEIQ010000016">
    <property type="protein sequence ID" value="MBA4495534.1"/>
    <property type="molecule type" value="Genomic_DNA"/>
</dbReference>
<comment type="caution">
    <text evidence="2">The sequence shown here is derived from an EMBL/GenBank/DDBJ whole genome shotgun (WGS) entry which is preliminary data.</text>
</comment>